<feature type="coiled-coil region" evidence="1">
    <location>
        <begin position="24"/>
        <end position="54"/>
    </location>
</feature>
<sequence length="152" mass="15787">MNMPIRAVVAALGLGLAAPASLVAEEMNERAQELRSATETLDEAAEVVDTLNDDADARRLLDRAQAVFIVPDYARASLIAGAAGGQGVLMSRTDDGWSGPAFYNIGAINLGVAAGVEGGSIAFLLMSSDALRGFREEHNFSLNAAAVPNLKA</sequence>
<name>A0ABS1CMQ2_9GAMM</name>
<dbReference type="Proteomes" id="UP000748752">
    <property type="component" value="Unassembled WGS sequence"/>
</dbReference>
<evidence type="ECO:0000256" key="1">
    <source>
        <dbReference type="SAM" id="Coils"/>
    </source>
</evidence>
<dbReference type="CDD" id="cd11524">
    <property type="entry name" value="SYLF"/>
    <property type="match status" value="1"/>
</dbReference>
<evidence type="ECO:0008006" key="5">
    <source>
        <dbReference type="Google" id="ProtNLM"/>
    </source>
</evidence>
<accession>A0ABS1CMQ2</accession>
<reference evidence="3 4" key="1">
    <citation type="journal article" date="2020" name="Microorganisms">
        <title>Osmotic Adaptation and Compatible Solute Biosynthesis of Phototrophic Bacteria as Revealed from Genome Analyses.</title>
        <authorList>
            <person name="Imhoff J.F."/>
            <person name="Rahn T."/>
            <person name="Kunzel S."/>
            <person name="Keller A."/>
            <person name="Neulinger S.C."/>
        </authorList>
    </citation>
    <scope>NUCLEOTIDE SEQUENCE [LARGE SCALE GENOMIC DNA]</scope>
    <source>
        <strain evidence="3 4">DSM 6210</strain>
    </source>
</reference>
<dbReference type="InterPro" id="IPR051702">
    <property type="entry name" value="SH3_domain_YSC84-like"/>
</dbReference>
<evidence type="ECO:0000313" key="3">
    <source>
        <dbReference type="EMBL" id="MBK1633175.1"/>
    </source>
</evidence>
<gene>
    <name evidence="3" type="ORF">CKO31_20955</name>
</gene>
<dbReference type="PANTHER" id="PTHR15629:SF2">
    <property type="entry name" value="SH3 DOMAIN-CONTAINING YSC84-LIKE PROTEIN 1"/>
    <property type="match status" value="1"/>
</dbReference>
<feature type="chain" id="PRO_5046148488" description="Lipid-binding SYLF domain-containing protein" evidence="2">
    <location>
        <begin position="25"/>
        <end position="152"/>
    </location>
</feature>
<dbReference type="RefSeq" id="WP_200241208.1">
    <property type="nucleotide sequence ID" value="NZ_NRRV01000070.1"/>
</dbReference>
<proteinExistence type="predicted"/>
<organism evidence="3 4">
    <name type="scientific">Thiohalocapsa halophila</name>
    <dbReference type="NCBI Taxonomy" id="69359"/>
    <lineage>
        <taxon>Bacteria</taxon>
        <taxon>Pseudomonadati</taxon>
        <taxon>Pseudomonadota</taxon>
        <taxon>Gammaproteobacteria</taxon>
        <taxon>Chromatiales</taxon>
        <taxon>Chromatiaceae</taxon>
        <taxon>Thiohalocapsa</taxon>
    </lineage>
</organism>
<protein>
    <recommendedName>
        <fullName evidence="5">Lipid-binding SYLF domain-containing protein</fullName>
    </recommendedName>
</protein>
<keyword evidence="1" id="KW-0175">Coiled coil</keyword>
<comment type="caution">
    <text evidence="3">The sequence shown here is derived from an EMBL/GenBank/DDBJ whole genome shotgun (WGS) entry which is preliminary data.</text>
</comment>
<feature type="signal peptide" evidence="2">
    <location>
        <begin position="1"/>
        <end position="24"/>
    </location>
</feature>
<keyword evidence="2" id="KW-0732">Signal</keyword>
<keyword evidence="4" id="KW-1185">Reference proteome</keyword>
<dbReference type="PANTHER" id="PTHR15629">
    <property type="entry name" value="SH3YL1 PROTEIN"/>
    <property type="match status" value="1"/>
</dbReference>
<dbReference type="EMBL" id="NRRV01000070">
    <property type="protein sequence ID" value="MBK1633175.1"/>
    <property type="molecule type" value="Genomic_DNA"/>
</dbReference>
<evidence type="ECO:0000313" key="4">
    <source>
        <dbReference type="Proteomes" id="UP000748752"/>
    </source>
</evidence>
<evidence type="ECO:0000256" key="2">
    <source>
        <dbReference type="SAM" id="SignalP"/>
    </source>
</evidence>